<dbReference type="PIRSF" id="PIRSF006487">
    <property type="entry name" value="GcvT"/>
    <property type="match status" value="1"/>
</dbReference>
<dbReference type="InterPro" id="IPR013977">
    <property type="entry name" value="GcvT_C"/>
</dbReference>
<feature type="domain" description="GCVT N-terminal" evidence="3">
    <location>
        <begin position="27"/>
        <end position="263"/>
    </location>
</feature>
<dbReference type="InterPro" id="IPR029043">
    <property type="entry name" value="GcvT/YgfZ_C"/>
</dbReference>
<keyword evidence="1" id="KW-0032">Aminotransferase</keyword>
<dbReference type="PANTHER" id="PTHR43757">
    <property type="entry name" value="AMINOMETHYLTRANSFERASE"/>
    <property type="match status" value="1"/>
</dbReference>
<feature type="domain" description="Aminomethyltransferase C-terminal" evidence="4">
    <location>
        <begin position="286"/>
        <end position="361"/>
    </location>
</feature>
<reference evidence="5" key="1">
    <citation type="submission" date="2022-08" db="EMBL/GenBank/DDBJ databases">
        <title>Genomic Encyclopedia of Type Strains, Phase III (KMG-III): the genomes of soil and plant-associated and newly described type strains.</title>
        <authorList>
            <person name="Whitman W."/>
        </authorList>
    </citation>
    <scope>NUCLEOTIDE SEQUENCE</scope>
    <source>
        <strain evidence="5">HMT 1</strain>
    </source>
</reference>
<feature type="binding site" evidence="2">
    <location>
        <position position="198"/>
    </location>
    <ligand>
        <name>substrate</name>
    </ligand>
</feature>
<comment type="caution">
    <text evidence="5">The sequence shown here is derived from an EMBL/GenBank/DDBJ whole genome shotgun (WGS) entry which is preliminary data.</text>
</comment>
<proteinExistence type="predicted"/>
<evidence type="ECO:0000259" key="4">
    <source>
        <dbReference type="Pfam" id="PF08669"/>
    </source>
</evidence>
<dbReference type="AlphaFoldDB" id="A0AAE3L4N3"/>
<dbReference type="GO" id="GO:0008483">
    <property type="term" value="F:transaminase activity"/>
    <property type="evidence" value="ECO:0007669"/>
    <property type="project" value="UniProtKB-KW"/>
</dbReference>
<dbReference type="Pfam" id="PF01571">
    <property type="entry name" value="GCV_T"/>
    <property type="match status" value="1"/>
</dbReference>
<dbReference type="SUPFAM" id="SSF101790">
    <property type="entry name" value="Aminomethyltransferase beta-barrel domain"/>
    <property type="match status" value="1"/>
</dbReference>
<dbReference type="EC" id="2.1.2.10" evidence="5"/>
<dbReference type="InterPro" id="IPR006222">
    <property type="entry name" value="GCVT_N"/>
</dbReference>
<dbReference type="SUPFAM" id="SSF103025">
    <property type="entry name" value="Folate-binding domain"/>
    <property type="match status" value="1"/>
</dbReference>
<organism evidence="5 6">
    <name type="scientific">Methylohalomonas lacus</name>
    <dbReference type="NCBI Taxonomy" id="398773"/>
    <lineage>
        <taxon>Bacteria</taxon>
        <taxon>Pseudomonadati</taxon>
        <taxon>Pseudomonadota</taxon>
        <taxon>Gammaproteobacteria</taxon>
        <taxon>Methylohalomonadales</taxon>
        <taxon>Methylohalomonadaceae</taxon>
        <taxon>Methylohalomonas</taxon>
    </lineage>
</organism>
<dbReference type="Pfam" id="PF08669">
    <property type="entry name" value="GCV_T_C"/>
    <property type="match status" value="1"/>
</dbReference>
<sequence>MASPTRESVLDERHRQLGCNLDGEMWNSMVMPWDYHTDPYVEIAVMRTWAGLYDVSGLYVKHVKGPDAEAVVDHLVTCDCTALKPGQAALGCELNDQGHIVDDIMISRDGPDHFRLTHGEGATPENLDASAEGRDVTIEDDNDTHILSLQGPRSLAILDAEADVNLADLKYFHHTPAKLFGKSVIIGRGGYSGELGYEIYCHAADALEIWDSILDSGEDEGVMPCSWNALDISRVEAGLLFFPFDMPEGDTTPWEINYGWSVSDKGDYRGKDAVMASKGKERFKQAGISVDHTEAMEVGDTIYKDGKEVGRVNSPTFSQHLVQSIALVHLAHEAADLGTALEVEHGGKRYPATVVRTPFYDPMRLRTNGLK</sequence>
<protein>
    <submittedName>
        <fullName evidence="5">Aminomethyltransferase</fullName>
        <ecNumber evidence="5">2.1.2.10</ecNumber>
    </submittedName>
</protein>
<dbReference type="InterPro" id="IPR027266">
    <property type="entry name" value="TrmE/GcvT-like"/>
</dbReference>
<evidence type="ECO:0000256" key="1">
    <source>
        <dbReference type="ARBA" id="ARBA00022576"/>
    </source>
</evidence>
<dbReference type="RefSeq" id="WP_259053253.1">
    <property type="nucleotide sequence ID" value="NZ_JANUCT010000001.1"/>
</dbReference>
<dbReference type="EMBL" id="JANUCT010000001">
    <property type="protein sequence ID" value="MCS3902022.1"/>
    <property type="molecule type" value="Genomic_DNA"/>
</dbReference>
<name>A0AAE3L4N3_9GAMM</name>
<gene>
    <name evidence="5" type="ORF">J2T55_000014</name>
</gene>
<dbReference type="Proteomes" id="UP001204445">
    <property type="component" value="Unassembled WGS sequence"/>
</dbReference>
<dbReference type="Gene3D" id="3.30.1360.120">
    <property type="entry name" value="Probable tRNA modification gtpase trme, domain 1"/>
    <property type="match status" value="1"/>
</dbReference>
<evidence type="ECO:0000259" key="3">
    <source>
        <dbReference type="Pfam" id="PF01571"/>
    </source>
</evidence>
<evidence type="ECO:0000256" key="2">
    <source>
        <dbReference type="PIRSR" id="PIRSR006487-1"/>
    </source>
</evidence>
<keyword evidence="6" id="KW-1185">Reference proteome</keyword>
<evidence type="ECO:0000313" key="5">
    <source>
        <dbReference type="EMBL" id="MCS3902022.1"/>
    </source>
</evidence>
<keyword evidence="5" id="KW-0808">Transferase</keyword>
<dbReference type="InterPro" id="IPR028896">
    <property type="entry name" value="GcvT/YgfZ/DmdA"/>
</dbReference>
<evidence type="ECO:0000313" key="6">
    <source>
        <dbReference type="Proteomes" id="UP001204445"/>
    </source>
</evidence>
<dbReference type="GO" id="GO:0004047">
    <property type="term" value="F:aminomethyltransferase activity"/>
    <property type="evidence" value="ECO:0007669"/>
    <property type="project" value="UniProtKB-EC"/>
</dbReference>
<accession>A0AAE3L4N3</accession>
<dbReference type="PANTHER" id="PTHR43757:SF2">
    <property type="entry name" value="AMINOMETHYLTRANSFERASE, MITOCHONDRIAL"/>
    <property type="match status" value="1"/>
</dbReference>